<dbReference type="AlphaFoldDB" id="A0A518H2C1"/>
<dbReference type="RefSeq" id="WP_145270230.1">
    <property type="nucleotide sequence ID" value="NZ_CP036426.1"/>
</dbReference>
<feature type="region of interest" description="Disordered" evidence="1">
    <location>
        <begin position="19"/>
        <end position="49"/>
    </location>
</feature>
<evidence type="ECO:0000313" key="3">
    <source>
        <dbReference type="Proteomes" id="UP000317835"/>
    </source>
</evidence>
<protein>
    <submittedName>
        <fullName evidence="2">Uncharacterized protein</fullName>
    </submittedName>
</protein>
<dbReference type="Proteomes" id="UP000317835">
    <property type="component" value="Chromosome"/>
</dbReference>
<proteinExistence type="predicted"/>
<feature type="compositionally biased region" description="Basic and acidic residues" evidence="1">
    <location>
        <begin position="32"/>
        <end position="49"/>
    </location>
</feature>
<evidence type="ECO:0000256" key="1">
    <source>
        <dbReference type="SAM" id="MobiDB-lite"/>
    </source>
</evidence>
<gene>
    <name evidence="2" type="ORF">ElP_28570</name>
</gene>
<accession>A0A518H2C1</accession>
<reference evidence="2 3" key="1">
    <citation type="submission" date="2019-02" db="EMBL/GenBank/DDBJ databases">
        <title>Deep-cultivation of Planctomycetes and their phenomic and genomic characterization uncovers novel biology.</title>
        <authorList>
            <person name="Wiegand S."/>
            <person name="Jogler M."/>
            <person name="Boedeker C."/>
            <person name="Pinto D."/>
            <person name="Vollmers J."/>
            <person name="Rivas-Marin E."/>
            <person name="Kohn T."/>
            <person name="Peeters S.H."/>
            <person name="Heuer A."/>
            <person name="Rast P."/>
            <person name="Oberbeckmann S."/>
            <person name="Bunk B."/>
            <person name="Jeske O."/>
            <person name="Meyerdierks A."/>
            <person name="Storesund J.E."/>
            <person name="Kallscheuer N."/>
            <person name="Luecker S."/>
            <person name="Lage O.M."/>
            <person name="Pohl T."/>
            <person name="Merkel B.J."/>
            <person name="Hornburger P."/>
            <person name="Mueller R.-W."/>
            <person name="Bruemmer F."/>
            <person name="Labrenz M."/>
            <person name="Spormann A.M."/>
            <person name="Op den Camp H."/>
            <person name="Overmann J."/>
            <person name="Amann R."/>
            <person name="Jetten M.S.M."/>
            <person name="Mascher T."/>
            <person name="Medema M.H."/>
            <person name="Devos D.P."/>
            <person name="Kaster A.-K."/>
            <person name="Ovreas L."/>
            <person name="Rohde M."/>
            <person name="Galperin M.Y."/>
            <person name="Jogler C."/>
        </authorList>
    </citation>
    <scope>NUCLEOTIDE SEQUENCE [LARGE SCALE GENOMIC DNA]</scope>
    <source>
        <strain evidence="2 3">ElP</strain>
    </source>
</reference>
<evidence type="ECO:0000313" key="2">
    <source>
        <dbReference type="EMBL" id="QDV34960.1"/>
    </source>
</evidence>
<sequence length="122" mass="13405">MTTHHEEAIQTIRAAIWQNRNRDALNQPKPVDQMRGHRDGRQAHKDAKAALRADPLRQKLGEAAIAAIMEGKAAVVPLEQEGLMLHVISYSRINADGSRESLPLPLGLARFDKPTAEKGTAV</sequence>
<organism evidence="2 3">
    <name type="scientific">Tautonia plasticadhaerens</name>
    <dbReference type="NCBI Taxonomy" id="2527974"/>
    <lineage>
        <taxon>Bacteria</taxon>
        <taxon>Pseudomonadati</taxon>
        <taxon>Planctomycetota</taxon>
        <taxon>Planctomycetia</taxon>
        <taxon>Isosphaerales</taxon>
        <taxon>Isosphaeraceae</taxon>
        <taxon>Tautonia</taxon>
    </lineage>
</organism>
<dbReference type="KEGG" id="tpla:ElP_28570"/>
<name>A0A518H2C1_9BACT</name>
<dbReference type="EMBL" id="CP036426">
    <property type="protein sequence ID" value="QDV34960.1"/>
    <property type="molecule type" value="Genomic_DNA"/>
</dbReference>
<keyword evidence="3" id="KW-1185">Reference proteome</keyword>